<gene>
    <name evidence="2" type="ORF">EV199_0860</name>
</gene>
<dbReference type="Pfam" id="PF14376">
    <property type="entry name" value="Haem_bd"/>
    <property type="match status" value="1"/>
</dbReference>
<comment type="caution">
    <text evidence="2">The sequence shown here is derived from an EMBL/GenBank/DDBJ whole genome shotgun (WGS) entry which is preliminary data.</text>
</comment>
<feature type="domain" description="Haem-binding" evidence="1">
    <location>
        <begin position="9"/>
        <end position="144"/>
    </location>
</feature>
<protein>
    <submittedName>
        <fullName evidence="2">Heme-binding protein</fullName>
    </submittedName>
</protein>
<proteinExistence type="predicted"/>
<accession>A0A4Q7N389</accession>
<dbReference type="OrthoDB" id="196738at2"/>
<reference evidence="2 3" key="1">
    <citation type="submission" date="2019-02" db="EMBL/GenBank/DDBJ databases">
        <title>Genomic Encyclopedia of Type Strains, Phase IV (KMG-IV): sequencing the most valuable type-strain genomes for metagenomic binning, comparative biology and taxonomic classification.</title>
        <authorList>
            <person name="Goeker M."/>
        </authorList>
    </citation>
    <scope>NUCLEOTIDE SEQUENCE [LARGE SCALE GENOMIC DNA]</scope>
    <source>
        <strain evidence="2 3">DSM 18116</strain>
    </source>
</reference>
<dbReference type="InterPro" id="IPR025992">
    <property type="entry name" value="Haem-bd"/>
</dbReference>
<name>A0A4Q7N389_9BACT</name>
<keyword evidence="3" id="KW-1185">Reference proteome</keyword>
<organism evidence="2 3">
    <name type="scientific">Pseudobacter ginsenosidimutans</name>
    <dbReference type="NCBI Taxonomy" id="661488"/>
    <lineage>
        <taxon>Bacteria</taxon>
        <taxon>Pseudomonadati</taxon>
        <taxon>Bacteroidota</taxon>
        <taxon>Chitinophagia</taxon>
        <taxon>Chitinophagales</taxon>
        <taxon>Chitinophagaceae</taxon>
        <taxon>Pseudobacter</taxon>
    </lineage>
</organism>
<dbReference type="Proteomes" id="UP000293874">
    <property type="component" value="Unassembled WGS sequence"/>
</dbReference>
<evidence type="ECO:0000313" key="2">
    <source>
        <dbReference type="EMBL" id="RZS75005.1"/>
    </source>
</evidence>
<evidence type="ECO:0000259" key="1">
    <source>
        <dbReference type="SMART" id="SM01235"/>
    </source>
</evidence>
<dbReference type="RefSeq" id="WP_130539418.1">
    <property type="nucleotide sequence ID" value="NZ_CP042431.1"/>
</dbReference>
<sequence length="153" mass="17901">MKKFFWLLLLALVIIQFFRPEKNIAAAASPTDIATKYAIPAEVKPILDKACNDCHSNNTLYPWYSNIQPVAWWLASHIKDGKRHLNFSTFTAYSYKRADHKMEEVIETVEKHEMPLPSYTWTHKDAKLTDAERTTLKNWAQQVRDQIRKDTSF</sequence>
<evidence type="ECO:0000313" key="3">
    <source>
        <dbReference type="Proteomes" id="UP000293874"/>
    </source>
</evidence>
<dbReference type="EMBL" id="SGXA01000001">
    <property type="protein sequence ID" value="RZS75005.1"/>
    <property type="molecule type" value="Genomic_DNA"/>
</dbReference>
<dbReference type="AlphaFoldDB" id="A0A4Q7N389"/>
<dbReference type="SMART" id="SM01235">
    <property type="entry name" value="Haem_bd"/>
    <property type="match status" value="1"/>
</dbReference>